<dbReference type="Pfam" id="PF00501">
    <property type="entry name" value="AMP-binding"/>
    <property type="match status" value="1"/>
</dbReference>
<dbReference type="SMART" id="SM00825">
    <property type="entry name" value="PKS_KS"/>
    <property type="match status" value="2"/>
</dbReference>
<evidence type="ECO:0000256" key="8">
    <source>
        <dbReference type="SAM" id="MobiDB-lite"/>
    </source>
</evidence>
<dbReference type="Gene3D" id="3.30.70.3290">
    <property type="match status" value="2"/>
</dbReference>
<dbReference type="Gene3D" id="1.10.1200.10">
    <property type="entry name" value="ACP-like"/>
    <property type="match status" value="2"/>
</dbReference>
<keyword evidence="5" id="KW-0597">Phosphoprotein</keyword>
<feature type="region of interest" description="Disordered" evidence="8">
    <location>
        <begin position="1137"/>
        <end position="1172"/>
    </location>
</feature>
<keyword evidence="12" id="KW-1185">Reference proteome</keyword>
<feature type="domain" description="Ketosynthase family 3 (KS3)" evidence="10">
    <location>
        <begin position="1192"/>
        <end position="1597"/>
    </location>
</feature>
<dbReference type="InterPro" id="IPR036736">
    <property type="entry name" value="ACP-like_sf"/>
</dbReference>
<dbReference type="Pfam" id="PF00550">
    <property type="entry name" value="PP-binding"/>
    <property type="match status" value="2"/>
</dbReference>
<evidence type="ECO:0000256" key="5">
    <source>
        <dbReference type="ARBA" id="ARBA00022553"/>
    </source>
</evidence>
<feature type="domain" description="Ketosynthase family 3 (KS3)" evidence="10">
    <location>
        <begin position="2113"/>
        <end position="2519"/>
    </location>
</feature>
<dbReference type="SUPFAM" id="SSF51735">
    <property type="entry name" value="NAD(P)-binding Rossmann-fold domains"/>
    <property type="match status" value="1"/>
</dbReference>
<dbReference type="InterPro" id="IPR014031">
    <property type="entry name" value="Ketoacyl_synth_C"/>
</dbReference>
<dbReference type="Gene3D" id="3.40.50.720">
    <property type="entry name" value="NAD(P)-binding Rossmann-like Domain"/>
    <property type="match status" value="1"/>
</dbReference>
<dbReference type="PANTHER" id="PTHR43775:SF37">
    <property type="entry name" value="SI:DKEY-61P9.11"/>
    <property type="match status" value="1"/>
</dbReference>
<accession>A0A3S5ESL5</accession>
<dbReference type="PROSITE" id="PS50075">
    <property type="entry name" value="CARRIER"/>
    <property type="match status" value="2"/>
</dbReference>
<dbReference type="InterPro" id="IPR020841">
    <property type="entry name" value="PKS_Beta-ketoAc_synthase_dom"/>
</dbReference>
<dbReference type="InterPro" id="IPR042099">
    <property type="entry name" value="ANL_N_sf"/>
</dbReference>
<dbReference type="Gene3D" id="3.30.300.30">
    <property type="match status" value="1"/>
</dbReference>
<dbReference type="PROSITE" id="PS00455">
    <property type="entry name" value="AMP_BINDING"/>
    <property type="match status" value="1"/>
</dbReference>
<dbReference type="GO" id="GO:0004312">
    <property type="term" value="F:fatty acid synthase activity"/>
    <property type="evidence" value="ECO:0007669"/>
    <property type="project" value="TreeGrafter"/>
</dbReference>
<dbReference type="SUPFAM" id="SSF56801">
    <property type="entry name" value="Acetyl-CoA synthetase-like"/>
    <property type="match status" value="1"/>
</dbReference>
<dbReference type="Pfam" id="PF02801">
    <property type="entry name" value="Ketoacyl-synt_C"/>
    <property type="match status" value="2"/>
</dbReference>
<dbReference type="Gene3D" id="3.40.47.10">
    <property type="match status" value="2"/>
</dbReference>
<dbReference type="GO" id="GO:0031177">
    <property type="term" value="F:phosphopantetheine binding"/>
    <property type="evidence" value="ECO:0007669"/>
    <property type="project" value="InterPro"/>
</dbReference>
<dbReference type="InterPro" id="IPR016039">
    <property type="entry name" value="Thiolase-like"/>
</dbReference>
<dbReference type="PANTHER" id="PTHR43775">
    <property type="entry name" value="FATTY ACID SYNTHASE"/>
    <property type="match status" value="1"/>
</dbReference>
<reference evidence="11 12" key="1">
    <citation type="submission" date="2018-12" db="EMBL/GenBank/DDBJ databases">
        <authorList>
            <consortium name="Pathogen Informatics"/>
        </authorList>
    </citation>
    <scope>NUCLEOTIDE SEQUENCE [LARGE SCALE GENOMIC DNA]</scope>
    <source>
        <strain evidence="11 12">NCTC12967</strain>
    </source>
</reference>
<name>A0A3S5ESL5_9ACTN</name>
<evidence type="ECO:0000313" key="11">
    <source>
        <dbReference type="EMBL" id="VEH69701.1"/>
    </source>
</evidence>
<dbReference type="InterPro" id="IPR054514">
    <property type="entry name" value="RhiE-like_linker"/>
</dbReference>
<dbReference type="Pfam" id="PF08659">
    <property type="entry name" value="KR"/>
    <property type="match status" value="1"/>
</dbReference>
<sequence>MMKIQGSTPLAQKNVAFESVASAPHTGAFLTHCRQRPNDEFLGMRDANGNTRLLSGTNLVGATARIGSFLENFLEPQQRILIAIDDGLDFSQAFLGCLHANVTAVVTATSNFTADDWEHRIGLLVEDASVTAVLADESTGRLLNASRFLDMLDILEFDDALKYEGELRDQRPVDDEDVALVLYTSGSTSNPKGVCLTQQALWDGACVHADWWRVQSSDTVSTWLSNAHIFGLHLNLLVPLAAGCRSIQLRSDLFLDDPVEWLRALQAEQATHTGAPNFAFELAARCVADQAPDLDLSSLKAAVCAGEPIRSATVAEFSRTLGSRGFNEHAFCPYYAATETQAITGARAGEAVRELHVDPQALLGGSAIDQPVDQGGRALVSCGRPGSHTTVLIVDEAGRVLPSRKVGEIYVKTRDVATGYLSDPELTSQVFDMGVDGQTGFYRTGDLGVIVDGELFIVGRIRDILIAGGKNHHLADLEETVRRGVPGLPGRTVLVAVDDEQAERLVALQEAVETLPVEDMQDFCERIVSALSMTHGLSVHDVVVVPSEAFAASAKLRRRELGLQYLEGTLPTLYSRRGGFVPRPPLPEDMTLGTEQWLPAPHPAAGQGPRGATLVFLDDDQLRSALATQFRTLGIDGELMWASDMSDGLTGQMSDAELADLARRGGAVNVLHLHALERPGMTGSHQLPLRLLRSCLRVGLSPERIMIASRMENDLARIHVDSWIGFERSLKCILPETRLQILGLDAECTDVAAVVASEWATTEPSSAFYVQGSRLISQQRDAEIGLTGASRMRRGGTYLVVGGLGGIGMALAEHLLTDWSANVVLVGRGAPRPEVKRVLSGLGCPDRILVCRADVSDSAAMDAVVADVLARFGDLHGIFHAGGVRPDSTLAEKTDEQFQAAVAAKTDGTLVLQRLAEQLDLDFVVLFSSSAAIVGDFGGCDYSVANRFQMAWATAPASGRTHRLAVNWPMWGSLGMGEADEASSALSVSMNGQRLLQPAEGLAVLDRLLEQPGHQYSVTVGQQSSRPSVVVTKTASEAGTAESRPAPTSSLPINAQVEWEIKEVIEEILAVAPSDIDSQEPLRDLGFDSVALVELAGMLNCRFDLALTPDVFFSHNTVARLGTHLLEQHADRLETRYGARRNAATNPTRGSLTRRTRSSGQRLVPKDGPVVEASSTDNVATIAKSSAAAWVTEPLALIGRAGRFPGARDVDGLWEILSDGRCMVAEPPRDRAGWWRDGEESIRSLAAIEGPGEFDPLFFEISPREAEAMDPRQRLLLQEMWHALEDAAVGSRELSESRVGVFVGIEEGDYQRVAGDAGTVASNHNAILADRLSYFLDLTGPAMAINTACSSGLVAFHEACNALRAGECDLAVVAAANILATSELYDAMSRAGMLSASGVCRAFDERADGLVPGEAVVAVVLQRRDEALRRGRRVLASVLGSGVNADGRTNGITAPSGEAQESLIRGVLERSGVSADRVGHVVAHGTGTRLGDPVEVNALVSVFGGGSCVVSSVKPNVGHALAASGLVSLVSLVEGMRHELIAPSILCECPSDYVDWDSSGLVLAREGVAWPAGEGARIGAVSAFGFSGTNAHVLLEAGTTLLEELVPAPDEAASGALVLALSACTDEVLTVQLEQLAEWMKRYGNDEAVLPKVAHTLQTGRHLMNHRCAVIASTLEEAIVQLKRAAKGESGRGIHRGVVDRGFEARRHLQQLVDQTLIPDAGPERFEGVSLLADLFCQGYDIGLARQFPGIPGIVSLPGYPFSRDVYWLDGRANGRAIELHPLVHRNTSRLGRVSFESSFDAAPEAIAALEMARVSCLLALGLNSGDVVLTDVQWGGPLSTEMSINVQEGNGSDLEWAFNDPTGRILVQGRGHVSYEESVTQRRPLKSPDVVEAPAPRAYDETTDIGIVQVLATMCGALAGGSSLSLVDLEWTALPAAETKITRIRTRARWTGDTLSGDADLLNEDGEVIGSVRGLRGELRRAARSSQGQCRAGHTDGHGLAARVADDIRQVMASVLGLPTNQIDDGESLASYGFDSLRLTELARELGARLGAKVTPDLFFRHPTIGRLRDHFTAIITPSSSEESEVVMTDEETVGRAVELTGWPTRSTGGAREPVAIVGMAGRFPGARDVDAFWKLLASGTSAVATLPSDRRPWWTRAESSGAPLRAGWVEGPGEFDPLFFEISPREAEAMDPRQRLLLQEMWHALEDAAVGSRELSESRVGVFVGVEESNYPQPFDEQPLTANSNSALAGRLSYFLDLTGPAMAISTACSSGLVAFHEACNALRAGECDLAVVAAAALLASENDYLVMSRAGMLSASGVCRAFDERADGLVPGEAVVAVVLQRRDEALRRGRRVLASVLGSGVNADGRTNGITAPSGEAQESLIRGVLERSGVSADRVGHVVAHGTGTRLGDPVEVNALVSVFGGGSCVVSSVKPNVGHALAASGLVSLVSLVEGMRHELIAPSILCECPSDYVDWDSSGLVLAREGVAWPAGEGARIGAVSAFGFSGTNAHVLLEAGTTLSSDGLRWEQAPSPDYSLIVLSARTEEALDVQLTQLADWLDGDGARVPLPAVSRTLGEGRVHQQCRFSLVATDTADAVEKLRREVRQERPAGSHRGRVRRGFQPNPALARVHAELIAGTPGTGGDELQARLEAIGELFCQGYEPDWSGFWTGSRPEFVGLPGYRFAAETYWVEPPNSCELPASLLELEEDTSTWSIEYQDLFPDDTFVR</sequence>
<evidence type="ECO:0000256" key="3">
    <source>
        <dbReference type="ARBA" id="ARBA00022450"/>
    </source>
</evidence>
<dbReference type="InterPro" id="IPR020806">
    <property type="entry name" value="PKS_PP-bd"/>
</dbReference>
<dbReference type="InterPro" id="IPR014030">
    <property type="entry name" value="Ketoacyl_synth_N"/>
</dbReference>
<dbReference type="GO" id="GO:0004315">
    <property type="term" value="F:3-oxoacyl-[acyl-carrier-protein] synthase activity"/>
    <property type="evidence" value="ECO:0007669"/>
    <property type="project" value="InterPro"/>
</dbReference>
<dbReference type="RefSeq" id="WP_061787728.1">
    <property type="nucleotide sequence ID" value="NZ_LR134406.1"/>
</dbReference>
<comment type="pathway">
    <text evidence="2">Antibiotic biosynthesis.</text>
</comment>
<dbReference type="InterPro" id="IPR006162">
    <property type="entry name" value="Ppantetheine_attach_site"/>
</dbReference>
<dbReference type="SUPFAM" id="SSF53901">
    <property type="entry name" value="Thiolase-like"/>
    <property type="match status" value="2"/>
</dbReference>
<evidence type="ECO:0000259" key="10">
    <source>
        <dbReference type="PROSITE" id="PS52004"/>
    </source>
</evidence>
<dbReference type="InterPro" id="IPR009081">
    <property type="entry name" value="PP-bd_ACP"/>
</dbReference>
<evidence type="ECO:0000256" key="7">
    <source>
        <dbReference type="ARBA" id="ARBA00022737"/>
    </source>
</evidence>
<dbReference type="SMART" id="SM00823">
    <property type="entry name" value="PKS_PP"/>
    <property type="match status" value="2"/>
</dbReference>
<evidence type="ECO:0000313" key="12">
    <source>
        <dbReference type="Proteomes" id="UP000273044"/>
    </source>
</evidence>
<dbReference type="InterPro" id="IPR036291">
    <property type="entry name" value="NAD(P)-bd_dom_sf"/>
</dbReference>
<evidence type="ECO:0000259" key="9">
    <source>
        <dbReference type="PROSITE" id="PS50075"/>
    </source>
</evidence>
<keyword evidence="6" id="KW-0808">Transferase</keyword>
<dbReference type="InterPro" id="IPR050091">
    <property type="entry name" value="PKS_NRPS_Biosynth_Enz"/>
</dbReference>
<dbReference type="Proteomes" id="UP000273044">
    <property type="component" value="Chromosome"/>
</dbReference>
<dbReference type="InterPro" id="IPR013968">
    <property type="entry name" value="PKS_KR"/>
</dbReference>
<dbReference type="GeneID" id="64406458"/>
<protein>
    <submittedName>
        <fullName evidence="11">Polyketide synthase PksM</fullName>
    </submittedName>
</protein>
<keyword evidence="4" id="KW-0963">Cytoplasm</keyword>
<evidence type="ECO:0000256" key="4">
    <source>
        <dbReference type="ARBA" id="ARBA00022490"/>
    </source>
</evidence>
<dbReference type="Gene3D" id="3.40.50.12780">
    <property type="entry name" value="N-terminal domain of ligase-like"/>
    <property type="match status" value="1"/>
</dbReference>
<keyword evidence="7" id="KW-0677">Repeat</keyword>
<evidence type="ECO:0000256" key="6">
    <source>
        <dbReference type="ARBA" id="ARBA00022679"/>
    </source>
</evidence>
<dbReference type="PROSITE" id="PS00606">
    <property type="entry name" value="KS3_1"/>
    <property type="match status" value="2"/>
</dbReference>
<evidence type="ECO:0000256" key="1">
    <source>
        <dbReference type="ARBA" id="ARBA00004496"/>
    </source>
</evidence>
<keyword evidence="3" id="KW-0596">Phosphopantetheine</keyword>
<dbReference type="CDD" id="cd00833">
    <property type="entry name" value="PKS"/>
    <property type="match status" value="2"/>
</dbReference>
<comment type="subcellular location">
    <subcellularLocation>
        <location evidence="1">Cytoplasm</location>
    </subcellularLocation>
</comment>
<feature type="domain" description="Carrier" evidence="9">
    <location>
        <begin position="2003"/>
        <end position="2077"/>
    </location>
</feature>
<dbReference type="SMART" id="SM00822">
    <property type="entry name" value="PKS_KR"/>
    <property type="match status" value="1"/>
</dbReference>
<dbReference type="InterPro" id="IPR000873">
    <property type="entry name" value="AMP-dep_synth/lig_dom"/>
</dbReference>
<dbReference type="SMART" id="SM01294">
    <property type="entry name" value="PKS_PP_betabranch"/>
    <property type="match status" value="1"/>
</dbReference>
<dbReference type="EMBL" id="LR134406">
    <property type="protein sequence ID" value="VEH69701.1"/>
    <property type="molecule type" value="Genomic_DNA"/>
</dbReference>
<evidence type="ECO:0000256" key="2">
    <source>
        <dbReference type="ARBA" id="ARBA00004792"/>
    </source>
</evidence>
<dbReference type="GO" id="GO:0006633">
    <property type="term" value="P:fatty acid biosynthetic process"/>
    <property type="evidence" value="ECO:0007669"/>
    <property type="project" value="InterPro"/>
</dbReference>
<dbReference type="InterPro" id="IPR057326">
    <property type="entry name" value="KR_dom"/>
</dbReference>
<feature type="domain" description="Carrier" evidence="9">
    <location>
        <begin position="1055"/>
        <end position="1129"/>
    </location>
</feature>
<dbReference type="PROSITE" id="PS00012">
    <property type="entry name" value="PHOSPHOPANTETHEINE"/>
    <property type="match status" value="2"/>
</dbReference>
<dbReference type="Pfam" id="PF00109">
    <property type="entry name" value="ketoacyl-synt"/>
    <property type="match status" value="2"/>
</dbReference>
<dbReference type="SUPFAM" id="SSF47336">
    <property type="entry name" value="ACP-like"/>
    <property type="match status" value="2"/>
</dbReference>
<dbReference type="InterPro" id="IPR020845">
    <property type="entry name" value="AMP-binding_CS"/>
</dbReference>
<dbReference type="PROSITE" id="PS52004">
    <property type="entry name" value="KS3_2"/>
    <property type="match status" value="2"/>
</dbReference>
<dbReference type="Pfam" id="PF22336">
    <property type="entry name" value="RhiE-like_linker"/>
    <property type="match status" value="2"/>
</dbReference>
<dbReference type="GO" id="GO:0005737">
    <property type="term" value="C:cytoplasm"/>
    <property type="evidence" value="ECO:0007669"/>
    <property type="project" value="UniProtKB-SubCell"/>
</dbReference>
<proteinExistence type="predicted"/>
<dbReference type="InterPro" id="IPR045851">
    <property type="entry name" value="AMP-bd_C_sf"/>
</dbReference>
<dbReference type="InterPro" id="IPR018201">
    <property type="entry name" value="Ketoacyl_synth_AS"/>
</dbReference>
<organism evidence="11 12">
    <name type="scientific">Arachnia propionica</name>
    <dbReference type="NCBI Taxonomy" id="1750"/>
    <lineage>
        <taxon>Bacteria</taxon>
        <taxon>Bacillati</taxon>
        <taxon>Actinomycetota</taxon>
        <taxon>Actinomycetes</taxon>
        <taxon>Propionibacteriales</taxon>
        <taxon>Propionibacteriaceae</taxon>
        <taxon>Arachnia</taxon>
    </lineage>
</organism>
<gene>
    <name evidence="11" type="primary">pksM_2</name>
    <name evidence="11" type="ORF">NCTC12967_00977</name>
</gene>